<evidence type="ECO:0000313" key="6">
    <source>
        <dbReference type="Proteomes" id="UP000183275"/>
    </source>
</evidence>
<dbReference type="GO" id="GO:0042597">
    <property type="term" value="C:periplasmic space"/>
    <property type="evidence" value="ECO:0007669"/>
    <property type="project" value="UniProtKB-ARBA"/>
</dbReference>
<keyword evidence="6" id="KW-1185">Reference proteome</keyword>
<dbReference type="PIRSF" id="PIRSF002741">
    <property type="entry name" value="MppA"/>
    <property type="match status" value="1"/>
</dbReference>
<accession>A0A1I0LXW0</accession>
<feature type="domain" description="Solute-binding protein family 5" evidence="4">
    <location>
        <begin position="81"/>
        <end position="444"/>
    </location>
</feature>
<dbReference type="OrthoDB" id="194307at2157"/>
<dbReference type="EMBL" id="FOIS01000001">
    <property type="protein sequence ID" value="SEV79867.1"/>
    <property type="molecule type" value="Genomic_DNA"/>
</dbReference>
<dbReference type="PANTHER" id="PTHR30290:SF9">
    <property type="entry name" value="OLIGOPEPTIDE-BINDING PROTEIN APPA"/>
    <property type="match status" value="1"/>
</dbReference>
<organism evidence="5 6">
    <name type="scientific">Natrinema salifodinae</name>
    <dbReference type="NCBI Taxonomy" id="1202768"/>
    <lineage>
        <taxon>Archaea</taxon>
        <taxon>Methanobacteriati</taxon>
        <taxon>Methanobacteriota</taxon>
        <taxon>Stenosarchaea group</taxon>
        <taxon>Halobacteria</taxon>
        <taxon>Halobacteriales</taxon>
        <taxon>Natrialbaceae</taxon>
        <taxon>Natrinema</taxon>
    </lineage>
</organism>
<dbReference type="eggNOG" id="arCOG01534">
    <property type="taxonomic scope" value="Archaea"/>
</dbReference>
<gene>
    <name evidence="5" type="ORF">SAMN05216285_0036</name>
</gene>
<dbReference type="InterPro" id="IPR000914">
    <property type="entry name" value="SBP_5_dom"/>
</dbReference>
<dbReference type="RefSeq" id="WP_074854587.1">
    <property type="nucleotide sequence ID" value="NZ_FOIS01000001.1"/>
</dbReference>
<evidence type="ECO:0000256" key="1">
    <source>
        <dbReference type="ARBA" id="ARBA00005695"/>
    </source>
</evidence>
<reference evidence="6" key="1">
    <citation type="submission" date="2016-10" db="EMBL/GenBank/DDBJ databases">
        <authorList>
            <person name="Varghese N."/>
        </authorList>
    </citation>
    <scope>NUCLEOTIDE SEQUENCE [LARGE SCALE GENOMIC DNA]</scope>
    <source>
        <strain evidence="6">CGMCC 1.12284</strain>
    </source>
</reference>
<evidence type="ECO:0000256" key="3">
    <source>
        <dbReference type="ARBA" id="ARBA00022729"/>
    </source>
</evidence>
<evidence type="ECO:0000259" key="4">
    <source>
        <dbReference type="Pfam" id="PF00496"/>
    </source>
</evidence>
<evidence type="ECO:0000313" key="5">
    <source>
        <dbReference type="EMBL" id="SEV79867.1"/>
    </source>
</evidence>
<name>A0A1I0LXW0_9EURY</name>
<sequence length="520" mass="57679">MSWDTSQRSTRRSFLTAAGASSVVAVAGCLGEEGDDTDEIVITLSQFPDTVDPIDHITGDYFDVFDHVYEPLFNIEPGEAPEPRVIEDWEHDDGAVDLMLRDDVQFHDGQDLTAEDVVFTLRRQIDPEFGTASSQVAGLGSIEGAEPVDEHTVRFEYSGASALAEYEFGNYARAMNAEWAQELGAEDDEITGDSADVFNGTGPYEVVDFTPGTRIELETFDDYWGEDPPVERLVFNADEESSGRVSALEAGESDLTINVLPEDVQRVNDEQDTEARRVTSFRNIFCPMKNESEPFDSQAFRQAMNYAVDNQAVIDNVLSSFGEPMSQPTPPGVNGYNPDLDPYPHDPDQAEQLVEESGYGGVEIELVAPQGRYLNDADVAETVADQIDQLETVSCSADVVDFGVVSDANSAGMDDYEIPFFMIGWGVITGDADYGVSGFFQEGGGVQSFRDEELDQAIEESKGIEDPEEREQQLQAVNEMAREKAPWIFLHLQESIYGVHEDVEWDPREDESVWVWEMNT</sequence>
<dbReference type="GO" id="GO:0015833">
    <property type="term" value="P:peptide transport"/>
    <property type="evidence" value="ECO:0007669"/>
    <property type="project" value="TreeGrafter"/>
</dbReference>
<dbReference type="STRING" id="1202768.SAMN05216285_0036"/>
<dbReference type="InterPro" id="IPR039424">
    <property type="entry name" value="SBP_5"/>
</dbReference>
<comment type="similarity">
    <text evidence="1">Belongs to the bacterial solute-binding protein 5 family.</text>
</comment>
<dbReference type="GO" id="GO:0043190">
    <property type="term" value="C:ATP-binding cassette (ABC) transporter complex"/>
    <property type="evidence" value="ECO:0007669"/>
    <property type="project" value="InterPro"/>
</dbReference>
<proteinExistence type="inferred from homology"/>
<dbReference type="Gene3D" id="3.10.105.10">
    <property type="entry name" value="Dipeptide-binding Protein, Domain 3"/>
    <property type="match status" value="1"/>
</dbReference>
<dbReference type="PANTHER" id="PTHR30290">
    <property type="entry name" value="PERIPLASMIC BINDING COMPONENT OF ABC TRANSPORTER"/>
    <property type="match status" value="1"/>
</dbReference>
<dbReference type="Proteomes" id="UP000183275">
    <property type="component" value="Unassembled WGS sequence"/>
</dbReference>
<dbReference type="GO" id="GO:1904680">
    <property type="term" value="F:peptide transmembrane transporter activity"/>
    <property type="evidence" value="ECO:0007669"/>
    <property type="project" value="TreeGrafter"/>
</dbReference>
<dbReference type="SUPFAM" id="SSF53850">
    <property type="entry name" value="Periplasmic binding protein-like II"/>
    <property type="match status" value="1"/>
</dbReference>
<dbReference type="InterPro" id="IPR030678">
    <property type="entry name" value="Peptide/Ni-bd"/>
</dbReference>
<dbReference type="Pfam" id="PF00496">
    <property type="entry name" value="SBP_bac_5"/>
    <property type="match status" value="1"/>
</dbReference>
<dbReference type="Gene3D" id="3.90.76.10">
    <property type="entry name" value="Dipeptide-binding Protein, Domain 1"/>
    <property type="match status" value="1"/>
</dbReference>
<protein>
    <submittedName>
        <fullName evidence="5">Peptide/nickel transport system substrate-binding protein</fullName>
    </submittedName>
</protein>
<dbReference type="AlphaFoldDB" id="A0A1I0LXW0"/>
<keyword evidence="2" id="KW-0813">Transport</keyword>
<dbReference type="Gene3D" id="3.40.190.10">
    <property type="entry name" value="Periplasmic binding protein-like II"/>
    <property type="match status" value="1"/>
</dbReference>
<keyword evidence="3" id="KW-0732">Signal</keyword>
<evidence type="ECO:0000256" key="2">
    <source>
        <dbReference type="ARBA" id="ARBA00022448"/>
    </source>
</evidence>